<dbReference type="Gene3D" id="3.20.20.140">
    <property type="entry name" value="Metal-dependent hydrolases"/>
    <property type="match status" value="2"/>
</dbReference>
<dbReference type="EC" id="3.4.13.19" evidence="1"/>
<dbReference type="AlphaFoldDB" id="A0A060QE55"/>
<keyword evidence="1" id="KW-0224">Dipeptidase</keyword>
<proteinExistence type="predicted"/>
<dbReference type="InterPro" id="IPR008257">
    <property type="entry name" value="Pept_M19"/>
</dbReference>
<evidence type="ECO:0000313" key="2">
    <source>
        <dbReference type="Proteomes" id="UP000027583"/>
    </source>
</evidence>
<dbReference type="eggNOG" id="COG2355">
    <property type="taxonomic scope" value="Bacteria"/>
</dbReference>
<dbReference type="PROSITE" id="PS51365">
    <property type="entry name" value="RENAL_DIPEPTIDASE_2"/>
    <property type="match status" value="1"/>
</dbReference>
<reference evidence="1 2" key="2">
    <citation type="journal article" date="2014" name="PLoS ONE">
        <title>Evolution of mitochondria reconstructed from the energy metabolism of living bacteria.</title>
        <authorList>
            <person name="Degli Esposti M."/>
            <person name="Chouaia B."/>
            <person name="Comandatore F."/>
            <person name="Crotti E."/>
            <person name="Sassera D."/>
            <person name="Lievens P.M."/>
            <person name="Daffonchio D."/>
            <person name="Bandi C."/>
        </authorList>
    </citation>
    <scope>NUCLEOTIDE SEQUENCE [LARGE SCALE GENOMIC DNA]</scope>
    <source>
        <strain evidence="1 2">SF2.1</strain>
    </source>
</reference>
<dbReference type="RefSeq" id="WP_031239906.1">
    <property type="nucleotide sequence ID" value="NZ_CBLX010000009.1"/>
</dbReference>
<evidence type="ECO:0000313" key="1">
    <source>
        <dbReference type="EMBL" id="CDG39414.1"/>
    </source>
</evidence>
<dbReference type="CDD" id="cd01301">
    <property type="entry name" value="rDP_like"/>
    <property type="match status" value="1"/>
</dbReference>
<reference evidence="1 2" key="1">
    <citation type="journal article" date="2014" name="Genome Biol. Evol.">
        <title>Acetic acid bacteria genomes reveal functional traits for adaptation to life in insect guts.</title>
        <authorList>
            <person name="Chouaia B."/>
            <person name="Gaiarsa S."/>
            <person name="Crotti E."/>
            <person name="Comandatore F."/>
            <person name="Degli Esposti M."/>
            <person name="Ricci I."/>
            <person name="Alma A."/>
            <person name="Favia G."/>
            <person name="Bandi C."/>
            <person name="Daffonchio D."/>
        </authorList>
    </citation>
    <scope>NUCLEOTIDE SEQUENCE [LARGE SCALE GENOMIC DNA]</scope>
    <source>
        <strain evidence="1 2">SF2.1</strain>
    </source>
</reference>
<dbReference type="SUPFAM" id="SSF51556">
    <property type="entry name" value="Metallo-dependent hydrolases"/>
    <property type="match status" value="1"/>
</dbReference>
<dbReference type="GO" id="GO:0070573">
    <property type="term" value="F:metallodipeptidase activity"/>
    <property type="evidence" value="ECO:0007669"/>
    <property type="project" value="InterPro"/>
</dbReference>
<gene>
    <name evidence="1" type="ORF">ASAP_1369</name>
</gene>
<dbReference type="PANTHER" id="PTHR10443:SF12">
    <property type="entry name" value="DIPEPTIDASE"/>
    <property type="match status" value="1"/>
</dbReference>
<organism evidence="1 2">
    <name type="scientific">Asaia bogorensis</name>
    <dbReference type="NCBI Taxonomy" id="91915"/>
    <lineage>
        <taxon>Bacteria</taxon>
        <taxon>Pseudomonadati</taxon>
        <taxon>Pseudomonadota</taxon>
        <taxon>Alphaproteobacteria</taxon>
        <taxon>Acetobacterales</taxon>
        <taxon>Acetobacteraceae</taxon>
        <taxon>Asaia</taxon>
    </lineage>
</organism>
<dbReference type="GO" id="GO:0006508">
    <property type="term" value="P:proteolysis"/>
    <property type="evidence" value="ECO:0007669"/>
    <property type="project" value="InterPro"/>
</dbReference>
<dbReference type="InterPro" id="IPR032466">
    <property type="entry name" value="Metal_Hydrolase"/>
</dbReference>
<dbReference type="Pfam" id="PF01244">
    <property type="entry name" value="Peptidase_M19"/>
    <property type="match status" value="1"/>
</dbReference>
<protein>
    <submittedName>
        <fullName evidence="1">Membrane dipeptidase</fullName>
        <ecNumber evidence="1">3.4.13.19</ecNumber>
    </submittedName>
</protein>
<keyword evidence="1" id="KW-0645">Protease</keyword>
<dbReference type="Proteomes" id="UP000027583">
    <property type="component" value="Unassembled WGS sequence"/>
</dbReference>
<accession>A0A060QE55</accession>
<dbReference type="EMBL" id="CBLX010000009">
    <property type="protein sequence ID" value="CDG39414.1"/>
    <property type="molecule type" value="Genomic_DNA"/>
</dbReference>
<keyword evidence="1" id="KW-0378">Hydrolase</keyword>
<dbReference type="PANTHER" id="PTHR10443">
    <property type="entry name" value="MICROSOMAL DIPEPTIDASE"/>
    <property type="match status" value="1"/>
</dbReference>
<name>A0A060QE55_9PROT</name>
<comment type="caution">
    <text evidence="1">The sequence shown here is derived from an EMBL/GenBank/DDBJ whole genome shotgun (WGS) entry which is preliminary data.</text>
</comment>
<sequence length="329" mass="34429">MTPAIHKSLLTLDSHIDIPWPDRGDFATGSPDRQVDLPKLREGGLKAVCLAAYIPQTVLEPAERQAAWERAHAMLTVINGLSGPGVVVCRTASAIKEAVSGGNVAIVPAVENGHAVGGDLSRISALAALGVRYMTLTHNGHNDLADAAIPLPPLGNDKSLHHGLSPLGREAVALMNAHGIVVDVSHAAKTTMMQATEISAVPIVASHSCARALCDHPRNLDDEQLLRLRDTGGVIQITAMSSFLVPAATGKAGVAELARHVRYVADLIGVEHVGVSSDFDGGGRIQGWADAGQSPAVTEALVEQGFSDAELAKIWGGNFLRVLAQAERV</sequence>